<proteinExistence type="predicted"/>
<dbReference type="EMBL" id="JARKIK010000019">
    <property type="protein sequence ID" value="KAK8745718.1"/>
    <property type="molecule type" value="Genomic_DNA"/>
</dbReference>
<dbReference type="InterPro" id="IPR011042">
    <property type="entry name" value="6-blade_b-propeller_TolB-like"/>
</dbReference>
<evidence type="ECO:0000313" key="15">
    <source>
        <dbReference type="Proteomes" id="UP001445076"/>
    </source>
</evidence>
<dbReference type="InterPro" id="IPR026823">
    <property type="entry name" value="cEGF"/>
</dbReference>
<dbReference type="PANTHER" id="PTHR46513:SF13">
    <property type="entry name" value="EGF-LIKE DOMAIN-CONTAINING PROTEIN"/>
    <property type="match status" value="1"/>
</dbReference>
<evidence type="ECO:0000256" key="11">
    <source>
        <dbReference type="ARBA" id="ARBA00023180"/>
    </source>
</evidence>
<evidence type="ECO:0000256" key="9">
    <source>
        <dbReference type="ARBA" id="ARBA00023157"/>
    </source>
</evidence>
<dbReference type="Proteomes" id="UP001445076">
    <property type="component" value="Unassembled WGS sequence"/>
</dbReference>
<evidence type="ECO:0000259" key="13">
    <source>
        <dbReference type="PROSITE" id="PS01186"/>
    </source>
</evidence>
<dbReference type="SMART" id="SM00135">
    <property type="entry name" value="LY"/>
    <property type="match status" value="4"/>
</dbReference>
<keyword evidence="4" id="KW-0812">Transmembrane</keyword>
<dbReference type="CDD" id="cd00054">
    <property type="entry name" value="EGF_CA"/>
    <property type="match status" value="1"/>
</dbReference>
<dbReference type="PROSITE" id="PS51120">
    <property type="entry name" value="LDLRB"/>
    <property type="match status" value="1"/>
</dbReference>
<dbReference type="SMART" id="SM00179">
    <property type="entry name" value="EGF_CA"/>
    <property type="match status" value="1"/>
</dbReference>
<keyword evidence="5" id="KW-0732">Signal</keyword>
<keyword evidence="8" id="KW-0472">Membrane</keyword>
<dbReference type="GO" id="GO:0005509">
    <property type="term" value="F:calcium ion binding"/>
    <property type="evidence" value="ECO:0007669"/>
    <property type="project" value="InterPro"/>
</dbReference>
<reference evidence="14 15" key="1">
    <citation type="journal article" date="2024" name="BMC Genomics">
        <title>Genome assembly of redclaw crayfish (Cherax quadricarinatus) provides insights into its immune adaptation and hypoxia tolerance.</title>
        <authorList>
            <person name="Liu Z."/>
            <person name="Zheng J."/>
            <person name="Li H."/>
            <person name="Fang K."/>
            <person name="Wang S."/>
            <person name="He J."/>
            <person name="Zhou D."/>
            <person name="Weng S."/>
            <person name="Chi M."/>
            <person name="Gu Z."/>
            <person name="He J."/>
            <person name="Li F."/>
            <person name="Wang M."/>
        </authorList>
    </citation>
    <scope>NUCLEOTIDE SEQUENCE [LARGE SCALE GENOMIC DNA]</scope>
    <source>
        <strain evidence="14">ZL_2023a</strain>
    </source>
</reference>
<evidence type="ECO:0000256" key="7">
    <source>
        <dbReference type="ARBA" id="ARBA00022989"/>
    </source>
</evidence>
<comment type="subcellular location">
    <subcellularLocation>
        <location evidence="1">Membrane</location>
        <topology evidence="1">Single-pass type I membrane protein</topology>
    </subcellularLocation>
</comment>
<gene>
    <name evidence="14" type="ORF">OTU49_000340</name>
</gene>
<dbReference type="GO" id="GO:0005886">
    <property type="term" value="C:plasma membrane"/>
    <property type="evidence" value="ECO:0007669"/>
    <property type="project" value="TreeGrafter"/>
</dbReference>
<dbReference type="InterPro" id="IPR001881">
    <property type="entry name" value="EGF-like_Ca-bd_dom"/>
</dbReference>
<dbReference type="SMART" id="SM00181">
    <property type="entry name" value="EGF"/>
    <property type="match status" value="1"/>
</dbReference>
<evidence type="ECO:0000256" key="1">
    <source>
        <dbReference type="ARBA" id="ARBA00004479"/>
    </source>
</evidence>
<keyword evidence="11" id="KW-0325">Glycoprotein</keyword>
<dbReference type="GO" id="GO:0017147">
    <property type="term" value="F:Wnt-protein binding"/>
    <property type="evidence" value="ECO:0007669"/>
    <property type="project" value="TreeGrafter"/>
</dbReference>
<keyword evidence="7" id="KW-1133">Transmembrane helix</keyword>
<evidence type="ECO:0000256" key="3">
    <source>
        <dbReference type="ARBA" id="ARBA00022583"/>
    </source>
</evidence>
<dbReference type="AlphaFoldDB" id="A0AAW0Y286"/>
<evidence type="ECO:0000256" key="2">
    <source>
        <dbReference type="ARBA" id="ARBA00022536"/>
    </source>
</evidence>
<evidence type="ECO:0000256" key="5">
    <source>
        <dbReference type="ARBA" id="ARBA00022729"/>
    </source>
</evidence>
<evidence type="ECO:0000256" key="6">
    <source>
        <dbReference type="ARBA" id="ARBA00022737"/>
    </source>
</evidence>
<evidence type="ECO:0000256" key="10">
    <source>
        <dbReference type="ARBA" id="ARBA00023170"/>
    </source>
</evidence>
<feature type="domain" description="EGF-like" evidence="13">
    <location>
        <begin position="65"/>
        <end position="80"/>
    </location>
</feature>
<evidence type="ECO:0000256" key="8">
    <source>
        <dbReference type="ARBA" id="ARBA00023136"/>
    </source>
</evidence>
<evidence type="ECO:0000256" key="12">
    <source>
        <dbReference type="PROSITE-ProRule" id="PRU00461"/>
    </source>
</evidence>
<dbReference type="InterPro" id="IPR000033">
    <property type="entry name" value="LDLR_classB_rpt"/>
</dbReference>
<accession>A0AAW0Y286</accession>
<dbReference type="SUPFAM" id="SSF57196">
    <property type="entry name" value="EGF/Laminin"/>
    <property type="match status" value="1"/>
</dbReference>
<dbReference type="GO" id="GO:0006897">
    <property type="term" value="P:endocytosis"/>
    <property type="evidence" value="ECO:0007669"/>
    <property type="project" value="UniProtKB-KW"/>
</dbReference>
<keyword evidence="2" id="KW-0245">EGF-like domain</keyword>
<evidence type="ECO:0000313" key="14">
    <source>
        <dbReference type="EMBL" id="KAK8745718.1"/>
    </source>
</evidence>
<dbReference type="FunFam" id="2.10.25.10:FF:000009">
    <property type="entry name" value="Low-density lipoprotein receptor isoform 1"/>
    <property type="match status" value="1"/>
</dbReference>
<keyword evidence="10" id="KW-0675">Receptor</keyword>
<dbReference type="PROSITE" id="PS01186">
    <property type="entry name" value="EGF_2"/>
    <property type="match status" value="1"/>
</dbReference>
<name>A0AAW0Y286_CHEQU</name>
<dbReference type="InterPro" id="IPR000742">
    <property type="entry name" value="EGF"/>
</dbReference>
<keyword evidence="9" id="KW-1015">Disulfide bond</keyword>
<dbReference type="InterPro" id="IPR050778">
    <property type="entry name" value="Cueball_EGF_LRP_Nidogen"/>
</dbReference>
<dbReference type="SUPFAM" id="SSF63825">
    <property type="entry name" value="YWTD domain"/>
    <property type="match status" value="1"/>
</dbReference>
<organism evidence="14 15">
    <name type="scientific">Cherax quadricarinatus</name>
    <name type="common">Australian red claw crayfish</name>
    <dbReference type="NCBI Taxonomy" id="27406"/>
    <lineage>
        <taxon>Eukaryota</taxon>
        <taxon>Metazoa</taxon>
        <taxon>Ecdysozoa</taxon>
        <taxon>Arthropoda</taxon>
        <taxon>Crustacea</taxon>
        <taxon>Multicrustacea</taxon>
        <taxon>Malacostraca</taxon>
        <taxon>Eumalacostraca</taxon>
        <taxon>Eucarida</taxon>
        <taxon>Decapoda</taxon>
        <taxon>Pleocyemata</taxon>
        <taxon>Astacidea</taxon>
        <taxon>Parastacoidea</taxon>
        <taxon>Parastacidae</taxon>
        <taxon>Cherax</taxon>
    </lineage>
</organism>
<keyword evidence="15" id="KW-1185">Reference proteome</keyword>
<feature type="non-terminal residue" evidence="14">
    <location>
        <position position="308"/>
    </location>
</feature>
<keyword evidence="6" id="KW-0677">Repeat</keyword>
<dbReference type="PANTHER" id="PTHR46513">
    <property type="entry name" value="VITELLOGENIN RECEPTOR-LIKE PROTEIN-RELATED-RELATED"/>
    <property type="match status" value="1"/>
</dbReference>
<sequence length="308" mass="34717">MQKSSVESSSIFVELETVWMRKNFVMVLLTAWMAPMREAGVDVKECEEEATCSHYCHELKGSHYCSCMPGYELRPDGRTCKPEASQGVIGTIDLQPGSNSIFNHKILISNRRKPQGLSFDPTTQNIYFSESFPGQQPLIPQDGAKLVKIGEQTDLKTVYSFILICSVANGLCSVIYRAYNEEIPSISVATSERLLFFCTNYLGHEDRSEILVTFLDGQNKKVLWTGKVVRCGSVAVDEVKERVYWTDIALNTIESVSWKGNKHRIVQENMVHSPISLSLSNDWVMWINLGGREIIHCDKTDGRSCQSK</sequence>
<keyword evidence="3" id="KW-0254">Endocytosis</keyword>
<protein>
    <recommendedName>
        <fullName evidence="13">EGF-like domain-containing protein</fullName>
    </recommendedName>
</protein>
<dbReference type="Pfam" id="PF12662">
    <property type="entry name" value="cEGF"/>
    <property type="match status" value="1"/>
</dbReference>
<dbReference type="Gene3D" id="2.10.25.10">
    <property type="entry name" value="Laminin"/>
    <property type="match status" value="1"/>
</dbReference>
<feature type="repeat" description="LDL-receptor class B" evidence="12">
    <location>
        <begin position="241"/>
        <end position="283"/>
    </location>
</feature>
<dbReference type="Gene3D" id="2.120.10.30">
    <property type="entry name" value="TolB, C-terminal domain"/>
    <property type="match status" value="1"/>
</dbReference>
<dbReference type="GO" id="GO:0060070">
    <property type="term" value="P:canonical Wnt signaling pathway"/>
    <property type="evidence" value="ECO:0007669"/>
    <property type="project" value="TreeGrafter"/>
</dbReference>
<evidence type="ECO:0000256" key="4">
    <source>
        <dbReference type="ARBA" id="ARBA00022692"/>
    </source>
</evidence>
<comment type="caution">
    <text evidence="14">The sequence shown here is derived from an EMBL/GenBank/DDBJ whole genome shotgun (WGS) entry which is preliminary data.</text>
</comment>
<dbReference type="GO" id="GO:0042813">
    <property type="term" value="F:Wnt receptor activity"/>
    <property type="evidence" value="ECO:0007669"/>
    <property type="project" value="TreeGrafter"/>
</dbReference>